<feature type="domain" description="SH3b" evidence="4">
    <location>
        <begin position="62"/>
        <end position="124"/>
    </location>
</feature>
<feature type="domain" description="SH3b" evidence="4">
    <location>
        <begin position="484"/>
        <end position="546"/>
    </location>
</feature>
<keyword evidence="2" id="KW-0961">Cell wall biogenesis/degradation</keyword>
<dbReference type="Pfam" id="PF01520">
    <property type="entry name" value="Amidase_3"/>
    <property type="match status" value="1"/>
</dbReference>
<feature type="domain" description="SH3b" evidence="4">
    <location>
        <begin position="309"/>
        <end position="371"/>
    </location>
</feature>
<feature type="region of interest" description="Disordered" evidence="3">
    <location>
        <begin position="286"/>
        <end position="305"/>
    </location>
</feature>
<proteinExistence type="predicted"/>
<feature type="domain" description="SH3b" evidence="4">
    <location>
        <begin position="222"/>
        <end position="284"/>
    </location>
</feature>
<accession>A0A2N3LDG6</accession>
<evidence type="ECO:0000313" key="6">
    <source>
        <dbReference type="Proteomes" id="UP000233440"/>
    </source>
</evidence>
<evidence type="ECO:0000313" key="5">
    <source>
        <dbReference type="EMBL" id="PKR82651.1"/>
    </source>
</evidence>
<dbReference type="SUPFAM" id="SSF53187">
    <property type="entry name" value="Zn-dependent exopeptidases"/>
    <property type="match status" value="1"/>
</dbReference>
<evidence type="ECO:0000256" key="1">
    <source>
        <dbReference type="ARBA" id="ARBA00022801"/>
    </source>
</evidence>
<dbReference type="InterPro" id="IPR052354">
    <property type="entry name" value="Cell_Wall_Dynamics_Protein"/>
</dbReference>
<dbReference type="GO" id="GO:0009253">
    <property type="term" value="P:peptidoglycan catabolic process"/>
    <property type="evidence" value="ECO:0007669"/>
    <property type="project" value="InterPro"/>
</dbReference>
<dbReference type="InterPro" id="IPR003646">
    <property type="entry name" value="SH3-like_bac-type"/>
</dbReference>
<dbReference type="SUPFAM" id="SSF50044">
    <property type="entry name" value="SH3-domain"/>
    <property type="match status" value="3"/>
</dbReference>
<feature type="domain" description="SH3b" evidence="4">
    <location>
        <begin position="135"/>
        <end position="197"/>
    </location>
</feature>
<name>A0A2N3LDG6_9BACI</name>
<feature type="domain" description="SH3b" evidence="4">
    <location>
        <begin position="396"/>
        <end position="458"/>
    </location>
</feature>
<dbReference type="CDD" id="cd02696">
    <property type="entry name" value="MurNAc-LAA"/>
    <property type="match status" value="1"/>
</dbReference>
<dbReference type="Gene3D" id="2.30.30.40">
    <property type="entry name" value="SH3 Domains"/>
    <property type="match status" value="6"/>
</dbReference>
<dbReference type="InterPro" id="IPR036028">
    <property type="entry name" value="SH3-like_dom_sf"/>
</dbReference>
<dbReference type="PANTHER" id="PTHR34408">
    <property type="entry name" value="FAMILY PROTEIN, PUTATIVE-RELATED"/>
    <property type="match status" value="1"/>
</dbReference>
<feature type="compositionally biased region" description="Low complexity" evidence="3">
    <location>
        <begin position="372"/>
        <end position="393"/>
    </location>
</feature>
<keyword evidence="6" id="KW-1185">Reference proteome</keyword>
<dbReference type="OrthoDB" id="9806267at2"/>
<dbReference type="SMART" id="SM00646">
    <property type="entry name" value="Ami_3"/>
    <property type="match status" value="1"/>
</dbReference>
<organism evidence="5 6">
    <name type="scientific">Heyndrickxia camelliae</name>
    <dbReference type="NCBI Taxonomy" id="1707093"/>
    <lineage>
        <taxon>Bacteria</taxon>
        <taxon>Bacillati</taxon>
        <taxon>Bacillota</taxon>
        <taxon>Bacilli</taxon>
        <taxon>Bacillales</taxon>
        <taxon>Bacillaceae</taxon>
        <taxon>Heyndrickxia</taxon>
    </lineage>
</organism>
<dbReference type="EMBL" id="PIQO01000032">
    <property type="protein sequence ID" value="PKR82651.1"/>
    <property type="molecule type" value="Genomic_DNA"/>
</dbReference>
<dbReference type="Gene3D" id="3.40.630.40">
    <property type="entry name" value="Zn-dependent exopeptidases"/>
    <property type="match status" value="1"/>
</dbReference>
<dbReference type="Pfam" id="PF08239">
    <property type="entry name" value="SH3_3"/>
    <property type="match status" value="6"/>
</dbReference>
<feature type="region of interest" description="Disordered" evidence="3">
    <location>
        <begin position="372"/>
        <end position="399"/>
    </location>
</feature>
<evidence type="ECO:0000259" key="4">
    <source>
        <dbReference type="PROSITE" id="PS51781"/>
    </source>
</evidence>
<dbReference type="GO" id="GO:0071555">
    <property type="term" value="P:cell wall organization"/>
    <property type="evidence" value="ECO:0007669"/>
    <property type="project" value="UniProtKB-KW"/>
</dbReference>
<protein>
    <recommendedName>
        <fullName evidence="4">SH3b domain-containing protein</fullName>
    </recommendedName>
</protein>
<dbReference type="SMART" id="SM00287">
    <property type="entry name" value="SH3b"/>
    <property type="match status" value="6"/>
</dbReference>
<dbReference type="Proteomes" id="UP000233440">
    <property type="component" value="Unassembled WGS sequence"/>
</dbReference>
<dbReference type="PROSITE" id="PS51781">
    <property type="entry name" value="SH3B"/>
    <property type="match status" value="6"/>
</dbReference>
<comment type="caution">
    <text evidence="5">The sequence shown here is derived from an EMBL/GenBank/DDBJ whole genome shotgun (WGS) entry which is preliminary data.</text>
</comment>
<evidence type="ECO:0000256" key="2">
    <source>
        <dbReference type="ARBA" id="ARBA00023316"/>
    </source>
</evidence>
<feature type="region of interest" description="Disordered" evidence="3">
    <location>
        <begin position="460"/>
        <end position="483"/>
    </location>
</feature>
<dbReference type="PANTHER" id="PTHR34408:SF1">
    <property type="entry name" value="GLYCOSYL HYDROLASE FAMILY 19 DOMAIN-CONTAINING PROTEIN HI_1415"/>
    <property type="match status" value="1"/>
</dbReference>
<sequence length="733" mass="79418">MYLVFLKFFQYNIKNMIKYDRQIQMERGCIKMVKLRNGVIFLLILLVLSISLSEKDFAATKSSSYKVNATALNVRKGPSTHSPSIGMVKKDQTITVYQIKSGWAYMSYGKLKGYVSSQYIKTIKLASTIAKPKTLDQRTVTANSLNIRKGPSAKYAVVGSLKKGNRVTVSKVSGGWAYITYGKTKGYVSTSYLRTIQSTSSTTKPSSISKTPSKPSTVTKKVDQRTVTVDVLNVRKGPSAKYAVVGSLKKGNRVTVSKVSGGWAYITYGKTKGYVSTSYLRTIQSTSSTTKPSSISKTPSKPSTVTKKVDQRTVTVDVLNVRKGPSAKYAVVGSLKKGNRVTVSKVSGGWAYITYGKTKGYVSTSYLKAIQSSSPTTKPSSVSKTPSKPSTTTKKVDQRSVTADVLNVRKGPSANYAVVGSLKKGNKVTVSKVTNGWAYITYGKTKGYVSISYLKAIQSTSPTTKPSNVSKTPSKPSTTTTNKVDQRVVTVDTLNVRKGPGTNYSVIGKLKRNNKVTVTKVSNGWAYIAYGNLKGYVSSAFLLVPKTSSQKVIVIDAGHGGSDPGASGNGIVEKELNLSVALRVQKLLEKAGIKVVMTRSGDTYPTLDERNSISAQSGADAFVSIHTNTASASSASGTETYYNSDGDQNRANKSKQLAGFIQNRLYKAIGTRNRGVLENDFRVIKYNPLPAVLVELGYLSNPSDAKKLKSNSYRDLAARSIYEGILDFYKTMK</sequence>
<evidence type="ECO:0000256" key="3">
    <source>
        <dbReference type="SAM" id="MobiDB-lite"/>
    </source>
</evidence>
<gene>
    <name evidence="5" type="ORF">CWO92_23205</name>
</gene>
<dbReference type="InterPro" id="IPR002508">
    <property type="entry name" value="MurNAc-LAA_cat"/>
</dbReference>
<keyword evidence="1" id="KW-0378">Hydrolase</keyword>
<dbReference type="AlphaFoldDB" id="A0A2N3LDG6"/>
<dbReference type="GO" id="GO:0008745">
    <property type="term" value="F:N-acetylmuramoyl-L-alanine amidase activity"/>
    <property type="evidence" value="ECO:0007669"/>
    <property type="project" value="InterPro"/>
</dbReference>
<reference evidence="5 6" key="1">
    <citation type="submission" date="2017-11" db="EMBL/GenBank/DDBJ databases">
        <title>Bacillus camelliae sp. nov., isolated from pu'er tea.</title>
        <authorList>
            <person name="Niu L."/>
        </authorList>
    </citation>
    <scope>NUCLEOTIDE SEQUENCE [LARGE SCALE GENOMIC DNA]</scope>
    <source>
        <strain evidence="5 6">7578-1</strain>
    </source>
</reference>